<evidence type="ECO:0000313" key="1">
    <source>
        <dbReference type="EMBL" id="SMC35665.1"/>
    </source>
</evidence>
<evidence type="ECO:0000313" key="2">
    <source>
        <dbReference type="Proteomes" id="UP000192328"/>
    </source>
</evidence>
<proteinExistence type="predicted"/>
<sequence>MKYILIIAGIILLTVCSTAWTDKTAADERTGAFVEYTCQMPGDAEESTDELMDTAVDAMKKRLNMKHFDESGVKRVGRKGIRVEAMGISPEELINLTGSHDPAEFTDREGSWIIPVRLVFEGAGEITGISCAE</sequence>
<name>A0AC61PHI5_9FIRM</name>
<reference evidence="1" key="1">
    <citation type="submission" date="2017-04" db="EMBL/GenBank/DDBJ databases">
        <authorList>
            <person name="Varghese N."/>
            <person name="Submissions S."/>
        </authorList>
    </citation>
    <scope>NUCLEOTIDE SEQUENCE</scope>
    <source>
        <strain evidence="1">WTE2008</strain>
    </source>
</reference>
<comment type="caution">
    <text evidence="1">The sequence shown here is derived from an EMBL/GenBank/DDBJ whole genome shotgun (WGS) entry which is preliminary data.</text>
</comment>
<accession>A0AC61PHI5</accession>
<keyword evidence="2" id="KW-1185">Reference proteome</keyword>
<protein>
    <submittedName>
        <fullName evidence="1">Uncharacterized protein</fullName>
    </submittedName>
</protein>
<dbReference type="EMBL" id="FWXZ01000001">
    <property type="protein sequence ID" value="SMC35665.1"/>
    <property type="molecule type" value="Genomic_DNA"/>
</dbReference>
<dbReference type="Proteomes" id="UP000192328">
    <property type="component" value="Unassembled WGS sequence"/>
</dbReference>
<organism evidence="1 2">
    <name type="scientific">Aristaeella lactis</name>
    <dbReference type="NCBI Taxonomy" id="3046383"/>
    <lineage>
        <taxon>Bacteria</taxon>
        <taxon>Bacillati</taxon>
        <taxon>Bacillota</taxon>
        <taxon>Clostridia</taxon>
        <taxon>Eubacteriales</taxon>
        <taxon>Aristaeellaceae</taxon>
        <taxon>Aristaeella</taxon>
    </lineage>
</organism>
<gene>
    <name evidence="1" type="ORF">SAMN06297397_0221</name>
</gene>